<name>A0A9J7BW35_9BACT</name>
<evidence type="ECO:0000259" key="1">
    <source>
        <dbReference type="Pfam" id="PF07238"/>
    </source>
</evidence>
<dbReference type="RefSeq" id="WP_260796558.1">
    <property type="nucleotide sequence ID" value="NZ_CP093313.1"/>
</dbReference>
<reference evidence="2" key="1">
    <citation type="submission" date="2021-04" db="EMBL/GenBank/DDBJ databases">
        <title>Phylogenetic analysis of Acidobacteriaceae.</title>
        <authorList>
            <person name="Qiu L."/>
            <person name="Zhang Q."/>
        </authorList>
    </citation>
    <scope>NUCLEOTIDE SEQUENCE</scope>
    <source>
        <strain evidence="2">DSM 25168</strain>
    </source>
</reference>
<accession>A0A9J7BW35</accession>
<sequence length="120" mass="13166">MGRATKARVAIFPKRPGAPPVQEVRCAVRFPLSLPVVIQARRRQHTAQTRNVSASGVLFEMENGLPVGEHINFSLRMPGGILGTAHDVLVDCTGRVVRCTKSQAQTQVAATIDEYRFVEQ</sequence>
<dbReference type="AlphaFoldDB" id="A0A9J7BW35"/>
<dbReference type="Pfam" id="PF07238">
    <property type="entry name" value="PilZ"/>
    <property type="match status" value="1"/>
</dbReference>
<organism evidence="2 3">
    <name type="scientific">Occallatibacter riparius</name>
    <dbReference type="NCBI Taxonomy" id="1002689"/>
    <lineage>
        <taxon>Bacteria</taxon>
        <taxon>Pseudomonadati</taxon>
        <taxon>Acidobacteriota</taxon>
        <taxon>Terriglobia</taxon>
        <taxon>Terriglobales</taxon>
        <taxon>Acidobacteriaceae</taxon>
        <taxon>Occallatibacter</taxon>
    </lineage>
</organism>
<dbReference type="Proteomes" id="UP001059380">
    <property type="component" value="Chromosome"/>
</dbReference>
<dbReference type="SUPFAM" id="SSF141371">
    <property type="entry name" value="PilZ domain-like"/>
    <property type="match status" value="1"/>
</dbReference>
<gene>
    <name evidence="2" type="ORF">MOP44_13445</name>
</gene>
<evidence type="ECO:0000313" key="2">
    <source>
        <dbReference type="EMBL" id="UWZ86919.1"/>
    </source>
</evidence>
<dbReference type="Gene3D" id="2.40.10.220">
    <property type="entry name" value="predicted glycosyltransferase like domains"/>
    <property type="match status" value="1"/>
</dbReference>
<dbReference type="KEGG" id="orp:MOP44_13445"/>
<dbReference type="InterPro" id="IPR009875">
    <property type="entry name" value="PilZ_domain"/>
</dbReference>
<dbReference type="EMBL" id="CP093313">
    <property type="protein sequence ID" value="UWZ86919.1"/>
    <property type="molecule type" value="Genomic_DNA"/>
</dbReference>
<proteinExistence type="predicted"/>
<protein>
    <submittedName>
        <fullName evidence="2">PilZ domain-containing protein</fullName>
    </submittedName>
</protein>
<dbReference type="GO" id="GO:0035438">
    <property type="term" value="F:cyclic-di-GMP binding"/>
    <property type="evidence" value="ECO:0007669"/>
    <property type="project" value="InterPro"/>
</dbReference>
<feature type="domain" description="PilZ" evidence="1">
    <location>
        <begin position="24"/>
        <end position="108"/>
    </location>
</feature>
<evidence type="ECO:0000313" key="3">
    <source>
        <dbReference type="Proteomes" id="UP001059380"/>
    </source>
</evidence>
<keyword evidence="3" id="KW-1185">Reference proteome</keyword>